<sequence length="81" mass="9297">MIERHFVVCRARESTLTAWRAVRQGPSVAARVNDLREIVNAILYMCRTGIAWEYLPHDCPSHKTVMTTTPNMSRQDDPEVP</sequence>
<dbReference type="InterPro" id="IPR025161">
    <property type="entry name" value="IS402-like_dom"/>
</dbReference>
<reference evidence="3" key="1">
    <citation type="journal article" date="2019" name="Int. J. Syst. Evol. Microbiol.">
        <title>The Global Catalogue of Microorganisms (GCM) 10K type strain sequencing project: providing services to taxonomists for standard genome sequencing and annotation.</title>
        <authorList>
            <consortium name="The Broad Institute Genomics Platform"/>
            <consortium name="The Broad Institute Genome Sequencing Center for Infectious Disease"/>
            <person name="Wu L."/>
            <person name="Ma J."/>
        </authorList>
    </citation>
    <scope>NUCLEOTIDE SEQUENCE [LARGE SCALE GENOMIC DNA]</scope>
    <source>
        <strain evidence="3">CCUG 49560</strain>
    </source>
</reference>
<evidence type="ECO:0000313" key="2">
    <source>
        <dbReference type="EMBL" id="MFC4589108.1"/>
    </source>
</evidence>
<dbReference type="Pfam" id="PF13340">
    <property type="entry name" value="DUF4096"/>
    <property type="match status" value="1"/>
</dbReference>
<evidence type="ECO:0000313" key="3">
    <source>
        <dbReference type="Proteomes" id="UP001595891"/>
    </source>
</evidence>
<proteinExistence type="predicted"/>
<dbReference type="Proteomes" id="UP001595891">
    <property type="component" value="Unassembled WGS sequence"/>
</dbReference>
<evidence type="ECO:0000259" key="1">
    <source>
        <dbReference type="Pfam" id="PF13340"/>
    </source>
</evidence>
<feature type="domain" description="Insertion element IS402-like" evidence="1">
    <location>
        <begin position="17"/>
        <end position="74"/>
    </location>
</feature>
<keyword evidence="3" id="KW-1185">Reference proteome</keyword>
<accession>A0ABV9EJY8</accession>
<protein>
    <submittedName>
        <fullName evidence="2">Transposase</fullName>
    </submittedName>
</protein>
<dbReference type="RefSeq" id="WP_380707383.1">
    <property type="nucleotide sequence ID" value="NZ_JANZYP010000087.1"/>
</dbReference>
<dbReference type="EMBL" id="JBHSFN010000014">
    <property type="protein sequence ID" value="MFC4589108.1"/>
    <property type="molecule type" value="Genomic_DNA"/>
</dbReference>
<organism evidence="2 3">
    <name type="scientific">Sphaerisporangium corydalis</name>
    <dbReference type="NCBI Taxonomy" id="1441875"/>
    <lineage>
        <taxon>Bacteria</taxon>
        <taxon>Bacillati</taxon>
        <taxon>Actinomycetota</taxon>
        <taxon>Actinomycetes</taxon>
        <taxon>Streptosporangiales</taxon>
        <taxon>Streptosporangiaceae</taxon>
        <taxon>Sphaerisporangium</taxon>
    </lineage>
</organism>
<name>A0ABV9EJY8_9ACTN</name>
<gene>
    <name evidence="2" type="ORF">ACFO8L_23665</name>
</gene>
<comment type="caution">
    <text evidence="2">The sequence shown here is derived from an EMBL/GenBank/DDBJ whole genome shotgun (WGS) entry which is preliminary data.</text>
</comment>